<proteinExistence type="predicted"/>
<reference evidence="2 4" key="2">
    <citation type="submission" date="2024-02" db="EMBL/GenBank/DDBJ databases">
        <title>Tn5403 promotes plasmid rearrangements and degradation of the Klebsiella pneumoniae carbapenemase (KPC) transposon Tn4401.</title>
        <authorList>
            <person name="Sheppard A.E."/>
            <person name="Barry K.E."/>
            <person name="Parikh H.I."/>
            <person name="Vegesana K."/>
            <person name="Sebra R."/>
            <person name="George S."/>
            <person name="Sanderson N.D."/>
            <person name="Stoesser N."/>
            <person name="Eyre D.W."/>
            <person name="Crook D.W."/>
            <person name="Walker A.S."/>
            <person name="Mathers A.J."/>
        </authorList>
    </citation>
    <scope>NUCLEOTIDE SEQUENCE [LARGE SCALE GENOMIC DNA]</scope>
    <source>
        <strain evidence="2 4">CAV1921</strain>
    </source>
</reference>
<accession>A0A9Q9JCA3</accession>
<gene>
    <name evidence="2" type="ORF">LM286_24715</name>
    <name evidence="1" type="ORF">N2J37_25840</name>
</gene>
<dbReference type="RefSeq" id="WP_004856637.1">
    <property type="nucleotide sequence ID" value="NZ_ABIKMM020000007.1"/>
</dbReference>
<protein>
    <submittedName>
        <fullName evidence="1">Uncharacterized protein</fullName>
    </submittedName>
</protein>
<dbReference type="EMBL" id="CP145163">
    <property type="protein sequence ID" value="WWC11454.1"/>
    <property type="molecule type" value="Genomic_DNA"/>
</dbReference>
<evidence type="ECO:0000313" key="3">
    <source>
        <dbReference type="Proteomes" id="UP001064206"/>
    </source>
</evidence>
<keyword evidence="4" id="KW-1185">Reference proteome</keyword>
<organism evidence="1 3">
    <name type="scientific">Raoultella ornithinolytica</name>
    <name type="common">Klebsiella ornithinolytica</name>
    <dbReference type="NCBI Taxonomy" id="54291"/>
    <lineage>
        <taxon>Bacteria</taxon>
        <taxon>Pseudomonadati</taxon>
        <taxon>Pseudomonadota</taxon>
        <taxon>Gammaproteobacteria</taxon>
        <taxon>Enterobacterales</taxon>
        <taxon>Enterobacteriaceae</taxon>
        <taxon>Klebsiella/Raoultella group</taxon>
        <taxon>Raoultella</taxon>
    </lineage>
</organism>
<dbReference type="AlphaFoldDB" id="A0A9Q9JCA3"/>
<reference evidence="1" key="1">
    <citation type="submission" date="2022-09" db="EMBL/GenBank/DDBJ databases">
        <title>Multidrug resistance Raoultella ornithinolytica Strain MQB_Silv_108.</title>
        <authorList>
            <person name="Quintela-Baluja M."/>
        </authorList>
    </citation>
    <scope>NUCLEOTIDE SEQUENCE</scope>
    <source>
        <strain evidence="1">MQB_Silv_108</strain>
    </source>
</reference>
<sequence>MDYYIISDDNYFLLGIEALSEQINLDGSVVYLNTGTVDSRFAPASGDVVLLAVHNIITRRRIMQLPVIVRSQLLILLKRSTVLRHAHPPGPWVIPWSTPVRDMIFYLRSLGEKKMVWYPTDMREMDMFFRLSAKEPLAKISDLHALSDKSVYALRRKVSVRLGVSGCNSAVGTLFCRDILEMQMRYHIVNKI</sequence>
<dbReference type="Proteomes" id="UP001064206">
    <property type="component" value="Chromosome"/>
</dbReference>
<dbReference type="EMBL" id="CP104450">
    <property type="protein sequence ID" value="UXE37876.1"/>
    <property type="molecule type" value="Genomic_DNA"/>
</dbReference>
<evidence type="ECO:0000313" key="2">
    <source>
        <dbReference type="EMBL" id="WWC11454.1"/>
    </source>
</evidence>
<evidence type="ECO:0000313" key="1">
    <source>
        <dbReference type="EMBL" id="UXE37876.1"/>
    </source>
</evidence>
<name>A0A9Q9JCA3_RAOOR</name>
<evidence type="ECO:0000313" key="4">
    <source>
        <dbReference type="Proteomes" id="UP001350972"/>
    </source>
</evidence>
<dbReference type="Proteomes" id="UP001350972">
    <property type="component" value="Chromosome"/>
</dbReference>